<dbReference type="EMBL" id="CAJPWZ010003259">
    <property type="protein sequence ID" value="CAG2254982.1"/>
    <property type="molecule type" value="Genomic_DNA"/>
</dbReference>
<dbReference type="SUPFAM" id="SSF52058">
    <property type="entry name" value="L domain-like"/>
    <property type="match status" value="2"/>
</dbReference>
<dbReference type="InterPro" id="IPR050333">
    <property type="entry name" value="SLRP"/>
</dbReference>
<dbReference type="FunFam" id="3.80.10.10:FF:000770">
    <property type="entry name" value="Uncharacterized protein"/>
    <property type="match status" value="1"/>
</dbReference>
<dbReference type="AlphaFoldDB" id="A0A8S3VML2"/>
<evidence type="ECO:0000259" key="7">
    <source>
        <dbReference type="SMART" id="SM00082"/>
    </source>
</evidence>
<protein>
    <recommendedName>
        <fullName evidence="7">LRRCT domain-containing protein</fullName>
    </recommendedName>
</protein>
<dbReference type="OrthoDB" id="6134357at2759"/>
<dbReference type="InterPro" id="IPR001611">
    <property type="entry name" value="Leu-rich_rpt"/>
</dbReference>
<dbReference type="InterPro" id="IPR003591">
    <property type="entry name" value="Leu-rich_rpt_typical-subtyp"/>
</dbReference>
<evidence type="ECO:0000256" key="4">
    <source>
        <dbReference type="ARBA" id="ARBA00023180"/>
    </source>
</evidence>
<feature type="signal peptide" evidence="6">
    <location>
        <begin position="1"/>
        <end position="18"/>
    </location>
</feature>
<keyword evidence="4" id="KW-0325">Glycoprotein</keyword>
<proteinExistence type="predicted"/>
<evidence type="ECO:0000256" key="3">
    <source>
        <dbReference type="ARBA" id="ARBA00022737"/>
    </source>
</evidence>
<dbReference type="Pfam" id="PF13855">
    <property type="entry name" value="LRR_8"/>
    <property type="match status" value="4"/>
</dbReference>
<feature type="compositionally biased region" description="Basic residues" evidence="5">
    <location>
        <begin position="582"/>
        <end position="629"/>
    </location>
</feature>
<comment type="caution">
    <text evidence="8">The sequence shown here is derived from an EMBL/GenBank/DDBJ whole genome shotgun (WGS) entry which is preliminary data.</text>
</comment>
<evidence type="ECO:0000256" key="6">
    <source>
        <dbReference type="SAM" id="SignalP"/>
    </source>
</evidence>
<dbReference type="SMART" id="SM00369">
    <property type="entry name" value="LRR_TYP"/>
    <property type="match status" value="12"/>
</dbReference>
<keyword evidence="1" id="KW-0433">Leucine-rich repeat</keyword>
<gene>
    <name evidence="8" type="ORF">MEDL_66495</name>
</gene>
<keyword evidence="2 6" id="KW-0732">Signal</keyword>
<evidence type="ECO:0000256" key="1">
    <source>
        <dbReference type="ARBA" id="ARBA00022614"/>
    </source>
</evidence>
<organism evidence="8 9">
    <name type="scientific">Mytilus edulis</name>
    <name type="common">Blue mussel</name>
    <dbReference type="NCBI Taxonomy" id="6550"/>
    <lineage>
        <taxon>Eukaryota</taxon>
        <taxon>Metazoa</taxon>
        <taxon>Spiralia</taxon>
        <taxon>Lophotrochozoa</taxon>
        <taxon>Mollusca</taxon>
        <taxon>Bivalvia</taxon>
        <taxon>Autobranchia</taxon>
        <taxon>Pteriomorphia</taxon>
        <taxon>Mytilida</taxon>
        <taxon>Mytiloidea</taxon>
        <taxon>Mytilidae</taxon>
        <taxon>Mytilinae</taxon>
        <taxon>Mytilus</taxon>
    </lineage>
</organism>
<name>A0A8S3VML2_MYTED</name>
<feature type="region of interest" description="Disordered" evidence="5">
    <location>
        <begin position="544"/>
        <end position="679"/>
    </location>
</feature>
<feature type="compositionally biased region" description="Basic residues" evidence="5">
    <location>
        <begin position="656"/>
        <end position="666"/>
    </location>
</feature>
<dbReference type="InterPro" id="IPR032675">
    <property type="entry name" value="LRR_dom_sf"/>
</dbReference>
<keyword evidence="3" id="KW-0677">Repeat</keyword>
<dbReference type="SMART" id="SM00365">
    <property type="entry name" value="LRR_SD22"/>
    <property type="match status" value="5"/>
</dbReference>
<sequence length="679" mass="77101">MIWIAVILLVVLPLATTGQRCPAECTSCDNGIANCLGTGIRDIPRNFPNTITTMELSGNQLTELSSSSFQELTSLQTLRISGNGISEVMDRSFISLPSLMSIDLSNNPIVYIHDKAFEGLTHLRLLSITSTKIRRIGRSLNGLDSLHTVNMVSNQIEALEDENFEFSINLRMIDLSQNQITRISPKTFANLKLLRYLSLSSNPIVRVPELQFGSSILQMVDFTNCRLEDVPGKMPESVADFRLGNNKLTEIKAEHFENITNLRLITLNNNQITKVDDKAFGYLDRLMEIWLSNNRLKSIPRLLPRNIHKLFLDHNGIYEIAQRNFAINSQLEVLSLDTNRVERIAEGAWDEMPKLRSVNLNANNLQVLTTGAFVNIPSLECLKLSNNPLKLIEKDAMKALPKLNEISLSYLQATTTQLNQDFIPAISNAENVNMMNSPGLVKSFLKLVQQSNSEVMEKTSILALQYNELESLPENLKRTLPNVKKLFLDGNPLYCDSTLKWLQQWMKRSDDVSFYNIDPPVCAAPKEVEGRELTSLDNREFVKPREITQQDDSQELIVSVSRSDLAKPKTTQDNSSPDVKPTKTKKKNKKNRKNKNKNKNKKNKKRKNKKNRKGKKKRDRSRIKRRHKRCVIDASGRKICPRRQRRCTVGPDGKRICKRKNKKGKKNQVSSSPIPLVQG</sequence>
<evidence type="ECO:0000313" key="9">
    <source>
        <dbReference type="Proteomes" id="UP000683360"/>
    </source>
</evidence>
<dbReference type="Proteomes" id="UP000683360">
    <property type="component" value="Unassembled WGS sequence"/>
</dbReference>
<dbReference type="PROSITE" id="PS51450">
    <property type="entry name" value="LRR"/>
    <property type="match status" value="3"/>
</dbReference>
<dbReference type="PANTHER" id="PTHR45712">
    <property type="entry name" value="AGAP008170-PA"/>
    <property type="match status" value="1"/>
</dbReference>
<dbReference type="Gene3D" id="3.80.10.10">
    <property type="entry name" value="Ribonuclease Inhibitor"/>
    <property type="match status" value="5"/>
</dbReference>
<keyword evidence="9" id="KW-1185">Reference proteome</keyword>
<feature type="domain" description="LRRCT" evidence="7">
    <location>
        <begin position="491"/>
        <end position="545"/>
    </location>
</feature>
<accession>A0A8S3VML2</accession>
<dbReference type="SMART" id="SM00364">
    <property type="entry name" value="LRR_BAC"/>
    <property type="match status" value="4"/>
</dbReference>
<feature type="chain" id="PRO_5035732106" description="LRRCT domain-containing protein" evidence="6">
    <location>
        <begin position="19"/>
        <end position="679"/>
    </location>
</feature>
<dbReference type="InterPro" id="IPR000483">
    <property type="entry name" value="Cys-rich_flank_reg_C"/>
</dbReference>
<evidence type="ECO:0000256" key="5">
    <source>
        <dbReference type="SAM" id="MobiDB-lite"/>
    </source>
</evidence>
<dbReference type="SMART" id="SM00082">
    <property type="entry name" value="LRRCT"/>
    <property type="match status" value="1"/>
</dbReference>
<dbReference type="PANTHER" id="PTHR45712:SF22">
    <property type="entry name" value="INSULIN-LIKE GROWTH FACTOR-BINDING PROTEIN COMPLEX ACID LABILE SUBUNIT"/>
    <property type="match status" value="1"/>
</dbReference>
<evidence type="ECO:0000313" key="8">
    <source>
        <dbReference type="EMBL" id="CAG2254982.1"/>
    </source>
</evidence>
<reference evidence="8" key="1">
    <citation type="submission" date="2021-03" db="EMBL/GenBank/DDBJ databases">
        <authorList>
            <person name="Bekaert M."/>
        </authorList>
    </citation>
    <scope>NUCLEOTIDE SEQUENCE</scope>
</reference>
<evidence type="ECO:0000256" key="2">
    <source>
        <dbReference type="ARBA" id="ARBA00022729"/>
    </source>
</evidence>